<dbReference type="Proteomes" id="UP000190080">
    <property type="component" value="Unassembled WGS sequence"/>
</dbReference>
<evidence type="ECO:0000259" key="2">
    <source>
        <dbReference type="Pfam" id="PF03009"/>
    </source>
</evidence>
<organism evidence="3 4">
    <name type="scientific">Clostridium oryzae</name>
    <dbReference type="NCBI Taxonomy" id="1450648"/>
    <lineage>
        <taxon>Bacteria</taxon>
        <taxon>Bacillati</taxon>
        <taxon>Bacillota</taxon>
        <taxon>Clostridia</taxon>
        <taxon>Eubacteriales</taxon>
        <taxon>Clostridiaceae</taxon>
        <taxon>Clostridium</taxon>
    </lineage>
</organism>
<dbReference type="Gene3D" id="3.20.20.190">
    <property type="entry name" value="Phosphatidylinositol (PI) phosphodiesterase"/>
    <property type="match status" value="1"/>
</dbReference>
<feature type="domain" description="GP-PDE" evidence="2">
    <location>
        <begin position="129"/>
        <end position="263"/>
    </location>
</feature>
<dbReference type="STRING" id="1450648.CLORY_37930"/>
<feature type="domain" description="BIG2" evidence="1">
    <location>
        <begin position="52"/>
        <end position="96"/>
    </location>
</feature>
<dbReference type="Gene3D" id="2.60.40.1080">
    <property type="match status" value="1"/>
</dbReference>
<dbReference type="GO" id="GO:0008081">
    <property type="term" value="F:phosphoric diester hydrolase activity"/>
    <property type="evidence" value="ECO:0007669"/>
    <property type="project" value="InterPro"/>
</dbReference>
<reference evidence="3 4" key="1">
    <citation type="submission" date="2017-03" db="EMBL/GenBank/DDBJ databases">
        <title>Genome sequence of Clostridium oryzae DSM 28571.</title>
        <authorList>
            <person name="Poehlein A."/>
            <person name="Daniel R."/>
        </authorList>
    </citation>
    <scope>NUCLEOTIDE SEQUENCE [LARGE SCALE GENOMIC DNA]</scope>
    <source>
        <strain evidence="3 4">DSM 28571</strain>
    </source>
</reference>
<sequence>MKKILSLMLIIYILFANGYTANGKERTVIKLNTNKLVLTVKEVYDLCLTYTKGIKRAEWVSKNNKVATVNSSTGEVTARKKGKTYIICTFKKNKKMYQYKCAVTVKNFPKFVNYKLMAHALGAVDNTYIYSNSLEGLEQSTKNRFKYMETDIILTSDNKLVCSHGWTKFTYDYTGVPYNAENPVMTYDEFMNTKIQGKYTTIDLSTIVEYMKKHKDVYFMFDLRTIDKATAIETTQKIIEAFKDNEKLFDRIVMQAGSQEMYEGIDSVYHFKYYQYFIHDSEIDSIDNIINWCKKNNIVVASIYEDAITEDIIRKLKENG</sequence>
<dbReference type="GO" id="GO:0006629">
    <property type="term" value="P:lipid metabolic process"/>
    <property type="evidence" value="ECO:0007669"/>
    <property type="project" value="InterPro"/>
</dbReference>
<protein>
    <submittedName>
        <fullName evidence="3">Bacterial Ig-like domain protein</fullName>
    </submittedName>
</protein>
<accession>A0A1V4IDL1</accession>
<name>A0A1V4IDL1_9CLOT</name>
<comment type="caution">
    <text evidence="3">The sequence shown here is derived from an EMBL/GenBank/DDBJ whole genome shotgun (WGS) entry which is preliminary data.</text>
</comment>
<evidence type="ECO:0000313" key="3">
    <source>
        <dbReference type="EMBL" id="OPJ58051.1"/>
    </source>
</evidence>
<dbReference type="OrthoDB" id="2033680at2"/>
<dbReference type="Pfam" id="PF02368">
    <property type="entry name" value="Big_2"/>
    <property type="match status" value="1"/>
</dbReference>
<dbReference type="RefSeq" id="WP_079427418.1">
    <property type="nucleotide sequence ID" value="NZ_MZGV01000065.1"/>
</dbReference>
<proteinExistence type="predicted"/>
<dbReference type="EMBL" id="MZGV01000065">
    <property type="protein sequence ID" value="OPJ58051.1"/>
    <property type="molecule type" value="Genomic_DNA"/>
</dbReference>
<gene>
    <name evidence="3" type="ORF">CLORY_37930</name>
</gene>
<dbReference type="AlphaFoldDB" id="A0A1V4IDL1"/>
<dbReference type="SUPFAM" id="SSF51695">
    <property type="entry name" value="PLC-like phosphodiesterases"/>
    <property type="match status" value="1"/>
</dbReference>
<dbReference type="InterPro" id="IPR003343">
    <property type="entry name" value="Big_2"/>
</dbReference>
<dbReference type="SUPFAM" id="SSF49373">
    <property type="entry name" value="Invasin/intimin cell-adhesion fragments"/>
    <property type="match status" value="1"/>
</dbReference>
<dbReference type="InterPro" id="IPR030395">
    <property type="entry name" value="GP_PDE_dom"/>
</dbReference>
<dbReference type="InterPro" id="IPR008964">
    <property type="entry name" value="Invasin/intimin_cell_adhesion"/>
</dbReference>
<dbReference type="InterPro" id="IPR017946">
    <property type="entry name" value="PLC-like_Pdiesterase_TIM-brl"/>
</dbReference>
<keyword evidence="4" id="KW-1185">Reference proteome</keyword>
<evidence type="ECO:0000313" key="4">
    <source>
        <dbReference type="Proteomes" id="UP000190080"/>
    </source>
</evidence>
<evidence type="ECO:0000259" key="1">
    <source>
        <dbReference type="Pfam" id="PF02368"/>
    </source>
</evidence>
<dbReference type="Pfam" id="PF03009">
    <property type="entry name" value="GDPD"/>
    <property type="match status" value="1"/>
</dbReference>